<protein>
    <submittedName>
        <fullName evidence="2">Stage 0 sporulation protein</fullName>
    </submittedName>
</protein>
<dbReference type="PANTHER" id="PTHR43830">
    <property type="entry name" value="PROTEIN PSP1"/>
    <property type="match status" value="1"/>
</dbReference>
<dbReference type="GO" id="GO:0005737">
    <property type="term" value="C:cytoplasm"/>
    <property type="evidence" value="ECO:0007669"/>
    <property type="project" value="TreeGrafter"/>
</dbReference>
<evidence type="ECO:0000259" key="1">
    <source>
        <dbReference type="PROSITE" id="PS51411"/>
    </source>
</evidence>
<dbReference type="AlphaFoldDB" id="A0A660SJB1"/>
<accession>A0A660SJB1</accession>
<dbReference type="PROSITE" id="PS51411">
    <property type="entry name" value="PSP1_C"/>
    <property type="match status" value="1"/>
</dbReference>
<reference evidence="2 3" key="1">
    <citation type="submission" date="2018-06" db="EMBL/GenBank/DDBJ databases">
        <title>Extensive metabolic versatility and redundancy in microbially diverse, dynamic hydrothermal sediments.</title>
        <authorList>
            <person name="Dombrowski N."/>
            <person name="Teske A."/>
            <person name="Baker B.J."/>
        </authorList>
    </citation>
    <scope>NUCLEOTIDE SEQUENCE [LARGE SCALE GENOMIC DNA]</scope>
    <source>
        <strain evidence="2">B10_G13</strain>
    </source>
</reference>
<proteinExistence type="predicted"/>
<comment type="caution">
    <text evidence="2">The sequence shown here is derived from an EMBL/GenBank/DDBJ whole genome shotgun (WGS) entry which is preliminary data.</text>
</comment>
<gene>
    <name evidence="2" type="ORF">DRP43_02980</name>
</gene>
<dbReference type="Pfam" id="PF04468">
    <property type="entry name" value="PSP1"/>
    <property type="match status" value="1"/>
</dbReference>
<sequence length="275" mass="32249">MIIKIHYHIYNEKFKIVTTDNIIAGHYIIFKLGKSTEIGKIIDIYTDSKKEKYKAIEIVKIAENNDLQKMYENRAREKDAFVIFKEKIKEHKLPMKAVDTELEFDRKRIKFFFTADNRIDFRNLVKDLATIFKIRIELRQIGVRDYAKRLGGIGPCGRPFCCITFLKDFEPITLQVAKDQQVNLNPKKLSGACGRLMCCLSYEHKFYKEMNIAFPNIEEIILTEKGKATVLSKEIFNRMITVKNSDGNIYKISLAEYAKLNRKNKWNIFPGRRVE</sequence>
<evidence type="ECO:0000313" key="2">
    <source>
        <dbReference type="EMBL" id="RKX70888.1"/>
    </source>
</evidence>
<dbReference type="Proteomes" id="UP000271125">
    <property type="component" value="Unassembled WGS sequence"/>
</dbReference>
<organism evidence="2 3">
    <name type="scientific">candidate division TA06 bacterium</name>
    <dbReference type="NCBI Taxonomy" id="2250710"/>
    <lineage>
        <taxon>Bacteria</taxon>
        <taxon>Bacteria division TA06</taxon>
    </lineage>
</organism>
<evidence type="ECO:0000313" key="3">
    <source>
        <dbReference type="Proteomes" id="UP000271125"/>
    </source>
</evidence>
<dbReference type="PANTHER" id="PTHR43830:SF3">
    <property type="entry name" value="PROTEIN PSP1"/>
    <property type="match status" value="1"/>
</dbReference>
<dbReference type="NCBIfam" id="NF041131">
    <property type="entry name" value="RicT_YaaT_fam"/>
    <property type="match status" value="1"/>
</dbReference>
<dbReference type="EMBL" id="QNBD01000114">
    <property type="protein sequence ID" value="RKX70888.1"/>
    <property type="molecule type" value="Genomic_DNA"/>
</dbReference>
<dbReference type="InterPro" id="IPR007557">
    <property type="entry name" value="PSP1_C"/>
</dbReference>
<dbReference type="InterPro" id="IPR047767">
    <property type="entry name" value="PSP1-like"/>
</dbReference>
<feature type="domain" description="PSP1 C-terminal" evidence="1">
    <location>
        <begin position="56"/>
        <end position="141"/>
    </location>
</feature>
<name>A0A660SJB1_UNCT6</name>